<accession>A0A1F6FTX7</accession>
<comment type="caution">
    <text evidence="2">The sequence shown here is derived from an EMBL/GenBank/DDBJ whole genome shotgun (WGS) entry which is preliminary data.</text>
</comment>
<name>A0A1F6FTX7_9BACT</name>
<dbReference type="NCBIfam" id="TIGR01444">
    <property type="entry name" value="fkbM_fam"/>
    <property type="match status" value="1"/>
</dbReference>
<dbReference type="PANTHER" id="PTHR34203:SF15">
    <property type="entry name" value="SLL1173 PROTEIN"/>
    <property type="match status" value="1"/>
</dbReference>
<evidence type="ECO:0000313" key="3">
    <source>
        <dbReference type="Proteomes" id="UP000179230"/>
    </source>
</evidence>
<gene>
    <name evidence="2" type="ORF">A2592_00180</name>
</gene>
<dbReference type="Pfam" id="PF05050">
    <property type="entry name" value="Methyltransf_21"/>
    <property type="match status" value="1"/>
</dbReference>
<sequence>MLKRLSRIPRVIRRDGLWYTIKRSIAWFISHTPLAYHASFLYYQDTRLVFAPSMLTYRIFADRKTRSGDIKAMEENIKTGDIVIDIGANAGTFTIIASKLAGHSGRVMAFEPSPKFSKIIQSNINVNKFNDFVTVHQVAMGATPGTVYLNEMVADDTTNYVSGSGTSVPQATLDSFTKNIDVIDLIKIDAEGSELEVLKGAEESLCKTRILLFEICNKTLNRNRVNVEELYQMLIKNFNLYYKHGKAPFILDPKEDYNTDLIGYSKHI</sequence>
<evidence type="ECO:0000313" key="2">
    <source>
        <dbReference type="EMBL" id="OGG89268.1"/>
    </source>
</evidence>
<dbReference type="AlphaFoldDB" id="A0A1F6FTX7"/>
<dbReference type="InterPro" id="IPR052514">
    <property type="entry name" value="SAM-dependent_MTase"/>
</dbReference>
<dbReference type="PANTHER" id="PTHR34203">
    <property type="entry name" value="METHYLTRANSFERASE, FKBM FAMILY PROTEIN"/>
    <property type="match status" value="1"/>
</dbReference>
<reference evidence="2 3" key="1">
    <citation type="journal article" date="2016" name="Nat. Commun.">
        <title>Thousands of microbial genomes shed light on interconnected biogeochemical processes in an aquifer system.</title>
        <authorList>
            <person name="Anantharaman K."/>
            <person name="Brown C.T."/>
            <person name="Hug L.A."/>
            <person name="Sharon I."/>
            <person name="Castelle C.J."/>
            <person name="Probst A.J."/>
            <person name="Thomas B.C."/>
            <person name="Singh A."/>
            <person name="Wilkins M.J."/>
            <person name="Karaoz U."/>
            <person name="Brodie E.L."/>
            <person name="Williams K.H."/>
            <person name="Hubbard S.S."/>
            <person name="Banfield J.F."/>
        </authorList>
    </citation>
    <scope>NUCLEOTIDE SEQUENCE [LARGE SCALE GENOMIC DNA]</scope>
</reference>
<dbReference type="SUPFAM" id="SSF53335">
    <property type="entry name" value="S-adenosyl-L-methionine-dependent methyltransferases"/>
    <property type="match status" value="1"/>
</dbReference>
<evidence type="ECO:0000259" key="1">
    <source>
        <dbReference type="Pfam" id="PF05050"/>
    </source>
</evidence>
<dbReference type="Gene3D" id="3.40.50.150">
    <property type="entry name" value="Vaccinia Virus protein VP39"/>
    <property type="match status" value="1"/>
</dbReference>
<feature type="domain" description="Methyltransferase FkbM" evidence="1">
    <location>
        <begin position="85"/>
        <end position="234"/>
    </location>
</feature>
<dbReference type="InterPro" id="IPR006342">
    <property type="entry name" value="FkbM_mtfrase"/>
</dbReference>
<proteinExistence type="predicted"/>
<protein>
    <recommendedName>
        <fullName evidence="1">Methyltransferase FkbM domain-containing protein</fullName>
    </recommendedName>
</protein>
<dbReference type="Proteomes" id="UP000179230">
    <property type="component" value="Unassembled WGS sequence"/>
</dbReference>
<dbReference type="InterPro" id="IPR029063">
    <property type="entry name" value="SAM-dependent_MTases_sf"/>
</dbReference>
<organism evidence="2 3">
    <name type="scientific">Candidatus Kaiserbacteria bacterium RIFOXYD1_FULL_42_15</name>
    <dbReference type="NCBI Taxonomy" id="1798532"/>
    <lineage>
        <taxon>Bacteria</taxon>
        <taxon>Candidatus Kaiseribacteriota</taxon>
    </lineage>
</organism>
<dbReference type="EMBL" id="MFMT01000004">
    <property type="protein sequence ID" value="OGG89268.1"/>
    <property type="molecule type" value="Genomic_DNA"/>
</dbReference>